<dbReference type="EMBL" id="RBNI01005946">
    <property type="protein sequence ID" value="RUP46380.1"/>
    <property type="molecule type" value="Genomic_DNA"/>
</dbReference>
<organism evidence="2 3">
    <name type="scientific">Jimgerdemannia flammicorona</name>
    <dbReference type="NCBI Taxonomy" id="994334"/>
    <lineage>
        <taxon>Eukaryota</taxon>
        <taxon>Fungi</taxon>
        <taxon>Fungi incertae sedis</taxon>
        <taxon>Mucoromycota</taxon>
        <taxon>Mucoromycotina</taxon>
        <taxon>Endogonomycetes</taxon>
        <taxon>Endogonales</taxon>
        <taxon>Endogonaceae</taxon>
        <taxon>Jimgerdemannia</taxon>
    </lineage>
</organism>
<proteinExistence type="predicted"/>
<feature type="region of interest" description="Disordered" evidence="1">
    <location>
        <begin position="1"/>
        <end position="27"/>
    </location>
</feature>
<evidence type="ECO:0000313" key="3">
    <source>
        <dbReference type="Proteomes" id="UP000268093"/>
    </source>
</evidence>
<dbReference type="Proteomes" id="UP000268093">
    <property type="component" value="Unassembled WGS sequence"/>
</dbReference>
<name>A0A433D6B5_9FUNG</name>
<evidence type="ECO:0000313" key="2">
    <source>
        <dbReference type="EMBL" id="RUP46380.1"/>
    </source>
</evidence>
<dbReference type="AlphaFoldDB" id="A0A433D6B5"/>
<evidence type="ECO:0000256" key="1">
    <source>
        <dbReference type="SAM" id="MobiDB-lite"/>
    </source>
</evidence>
<accession>A0A433D6B5</accession>
<reference evidence="2 3" key="1">
    <citation type="journal article" date="2018" name="New Phytol.">
        <title>Phylogenomics of Endogonaceae and evolution of mycorrhizas within Mucoromycota.</title>
        <authorList>
            <person name="Chang Y."/>
            <person name="Desiro A."/>
            <person name="Na H."/>
            <person name="Sandor L."/>
            <person name="Lipzen A."/>
            <person name="Clum A."/>
            <person name="Barry K."/>
            <person name="Grigoriev I.V."/>
            <person name="Martin F.M."/>
            <person name="Stajich J.E."/>
            <person name="Smith M.E."/>
            <person name="Bonito G."/>
            <person name="Spatafora J.W."/>
        </authorList>
    </citation>
    <scope>NUCLEOTIDE SEQUENCE [LARGE SCALE GENOMIC DNA]</scope>
    <source>
        <strain evidence="2 3">GMNB39</strain>
    </source>
</reference>
<feature type="compositionally biased region" description="Low complexity" evidence="1">
    <location>
        <begin position="12"/>
        <end position="24"/>
    </location>
</feature>
<feature type="compositionally biased region" description="Polar residues" evidence="1">
    <location>
        <begin position="1"/>
        <end position="11"/>
    </location>
</feature>
<feature type="non-terminal residue" evidence="2">
    <location>
        <position position="1"/>
    </location>
</feature>
<protein>
    <submittedName>
        <fullName evidence="2">Uncharacterized protein</fullName>
    </submittedName>
</protein>
<sequence>FGSTKSTVNKRTLSYPTSSTVSSSGARGRKVRDMLWNMSVVCVLQKFTKQNELVCISANWEPAHWVDVQLGLRRTHCLKQGKVS</sequence>
<gene>
    <name evidence="2" type="ORF">BC936DRAFT_147024</name>
</gene>
<comment type="caution">
    <text evidence="2">The sequence shown here is derived from an EMBL/GenBank/DDBJ whole genome shotgun (WGS) entry which is preliminary data.</text>
</comment>
<keyword evidence="3" id="KW-1185">Reference proteome</keyword>